<dbReference type="InterPro" id="IPR025164">
    <property type="entry name" value="Toastrack_DUF4097"/>
</dbReference>
<evidence type="ECO:0000313" key="3">
    <source>
        <dbReference type="Proteomes" id="UP000317422"/>
    </source>
</evidence>
<dbReference type="Proteomes" id="UP000317422">
    <property type="component" value="Unassembled WGS sequence"/>
</dbReference>
<evidence type="ECO:0000259" key="1">
    <source>
        <dbReference type="Pfam" id="PF13349"/>
    </source>
</evidence>
<sequence>MPTFDTPEPVTAEIDLVAGAVRINADDRADTTVEVHPRDPAKEADVRAAEQTRVEYAGGRLLVKEPDSAGLGWLLRKGRADVTVDLPAGSRVHASADHANIRCEGRLGASTLASSSGNITLDRAAGNTELTSAHGWVRAEEIDGSATVKTTTGAITLGTVTGALRTNSAHGATTVEHALASVTARTAHGSVRIGEVVRGSVDLDTSYGELEIGIREGTAAWLDVNSRHGSVHSSLNAAEDPGPAEETVEVRARNVHGDVVVRRA</sequence>
<name>A0A543NER2_9ACTN</name>
<gene>
    <name evidence="2" type="ORF">FHX37_0102</name>
</gene>
<dbReference type="OrthoDB" id="3252095at2"/>
<evidence type="ECO:0000313" key="2">
    <source>
        <dbReference type="EMBL" id="TQN30240.1"/>
    </source>
</evidence>
<dbReference type="Gene3D" id="2.160.20.120">
    <property type="match status" value="1"/>
</dbReference>
<organism evidence="2 3">
    <name type="scientific">Haloactinospora alba</name>
    <dbReference type="NCBI Taxonomy" id="405555"/>
    <lineage>
        <taxon>Bacteria</taxon>
        <taxon>Bacillati</taxon>
        <taxon>Actinomycetota</taxon>
        <taxon>Actinomycetes</taxon>
        <taxon>Streptosporangiales</taxon>
        <taxon>Nocardiopsidaceae</taxon>
        <taxon>Haloactinospora</taxon>
    </lineage>
</organism>
<dbReference type="RefSeq" id="WP_141921513.1">
    <property type="nucleotide sequence ID" value="NZ_VFQC01000001.1"/>
</dbReference>
<accession>A0A543NER2</accession>
<dbReference type="AlphaFoldDB" id="A0A543NER2"/>
<dbReference type="Pfam" id="PF13349">
    <property type="entry name" value="DUF4097"/>
    <property type="match status" value="1"/>
</dbReference>
<proteinExistence type="predicted"/>
<keyword evidence="3" id="KW-1185">Reference proteome</keyword>
<reference evidence="2 3" key="1">
    <citation type="submission" date="2019-06" db="EMBL/GenBank/DDBJ databases">
        <title>Sequencing the genomes of 1000 actinobacteria strains.</title>
        <authorList>
            <person name="Klenk H.-P."/>
        </authorList>
    </citation>
    <scope>NUCLEOTIDE SEQUENCE [LARGE SCALE GENOMIC DNA]</scope>
    <source>
        <strain evidence="2 3">DSM 45015</strain>
    </source>
</reference>
<feature type="domain" description="DUF4097" evidence="1">
    <location>
        <begin position="14"/>
        <end position="260"/>
    </location>
</feature>
<comment type="caution">
    <text evidence="2">The sequence shown here is derived from an EMBL/GenBank/DDBJ whole genome shotgun (WGS) entry which is preliminary data.</text>
</comment>
<dbReference type="EMBL" id="VFQC01000001">
    <property type="protein sequence ID" value="TQN30240.1"/>
    <property type="molecule type" value="Genomic_DNA"/>
</dbReference>
<protein>
    <submittedName>
        <fullName evidence="2">Putative adhesin</fullName>
    </submittedName>
</protein>